<dbReference type="GO" id="GO:0089702">
    <property type="term" value="F:undecaprenyl-phosphate glucose phosphotransferase activity"/>
    <property type="evidence" value="ECO:0007669"/>
    <property type="project" value="TreeGrafter"/>
</dbReference>
<dbReference type="PANTHER" id="PTHR30576:SF21">
    <property type="entry name" value="UDP-GLUCOSE:UNDECAPRENYL-PHOSPHATE GLUCOSE-1-PHOSPHATE TRANSFERASE"/>
    <property type="match status" value="1"/>
</dbReference>
<evidence type="ECO:0000256" key="7">
    <source>
        <dbReference type="SAM" id="Phobius"/>
    </source>
</evidence>
<keyword evidence="6 7" id="KW-0472">Membrane</keyword>
<keyword evidence="5 7" id="KW-1133">Transmembrane helix</keyword>
<feature type="transmembrane region" description="Helical" evidence="7">
    <location>
        <begin position="106"/>
        <end position="128"/>
    </location>
</feature>
<dbReference type="Proteomes" id="UP000078286">
    <property type="component" value="Unassembled WGS sequence"/>
</dbReference>
<evidence type="ECO:0000256" key="5">
    <source>
        <dbReference type="ARBA" id="ARBA00022989"/>
    </source>
</evidence>
<feature type="transmembrane region" description="Helical" evidence="7">
    <location>
        <begin position="134"/>
        <end position="155"/>
    </location>
</feature>
<gene>
    <name evidence="9" type="ORF">M979_1995</name>
</gene>
<protein>
    <submittedName>
        <fullName evidence="9">WcaJ family colanic acid biosynthsis UDP-glucose lipid carrier transferase</fullName>
    </submittedName>
</protein>
<dbReference type="Pfam" id="PF02397">
    <property type="entry name" value="Bac_transf"/>
    <property type="match status" value="1"/>
</dbReference>
<comment type="subcellular location">
    <subcellularLocation>
        <location evidence="1">Membrane</location>
        <topology evidence="1">Multi-pass membrane protein</topology>
    </subcellularLocation>
</comment>
<evidence type="ECO:0000256" key="1">
    <source>
        <dbReference type="ARBA" id="ARBA00004141"/>
    </source>
</evidence>
<dbReference type="InterPro" id="IPR017475">
    <property type="entry name" value="EPS_sugar_tfrase"/>
</dbReference>
<dbReference type="GO" id="GO:0016020">
    <property type="term" value="C:membrane"/>
    <property type="evidence" value="ECO:0007669"/>
    <property type="project" value="UniProtKB-SubCell"/>
</dbReference>
<dbReference type="Gene3D" id="3.40.50.720">
    <property type="entry name" value="NAD(P)-binding Rossmann-like Domain"/>
    <property type="match status" value="1"/>
</dbReference>
<evidence type="ECO:0000256" key="2">
    <source>
        <dbReference type="ARBA" id="ARBA00006464"/>
    </source>
</evidence>
<evidence type="ECO:0000313" key="10">
    <source>
        <dbReference type="Proteomes" id="UP000078286"/>
    </source>
</evidence>
<dbReference type="SUPFAM" id="SSF51735">
    <property type="entry name" value="NAD(P)-binding Rossmann-fold domains"/>
    <property type="match status" value="1"/>
</dbReference>
<comment type="caution">
    <text evidence="9">The sequence shown here is derived from an EMBL/GenBank/DDBJ whole genome shotgun (WGS) entry which is preliminary data.</text>
</comment>
<keyword evidence="3 9" id="KW-0808">Transferase</keyword>
<keyword evidence="4 7" id="KW-0812">Transmembrane</keyword>
<comment type="similarity">
    <text evidence="2">Belongs to the bacterial sugar transferase family.</text>
</comment>
<feature type="transmembrane region" description="Helical" evidence="7">
    <location>
        <begin position="304"/>
        <end position="325"/>
    </location>
</feature>
<feature type="transmembrane region" description="Helical" evidence="7">
    <location>
        <begin position="73"/>
        <end position="94"/>
    </location>
</feature>
<name>A0A1B7HPD9_9ENTR</name>
<dbReference type="PATRIC" id="fig|1354255.3.peg.2066"/>
<evidence type="ECO:0000313" key="9">
    <source>
        <dbReference type="EMBL" id="OAT17501.1"/>
    </source>
</evidence>
<evidence type="ECO:0000256" key="4">
    <source>
        <dbReference type="ARBA" id="ARBA00022692"/>
    </source>
</evidence>
<dbReference type="AlphaFoldDB" id="A0A1B7HPD9"/>
<feature type="domain" description="Bacterial sugar transferase" evidence="8">
    <location>
        <begin position="299"/>
        <end position="482"/>
    </location>
</feature>
<organism evidence="9 10">
    <name type="scientific">Buttiauxella noackiae ATCC 51607</name>
    <dbReference type="NCBI Taxonomy" id="1354255"/>
    <lineage>
        <taxon>Bacteria</taxon>
        <taxon>Pseudomonadati</taxon>
        <taxon>Pseudomonadota</taxon>
        <taxon>Gammaproteobacteria</taxon>
        <taxon>Enterobacterales</taxon>
        <taxon>Enterobacteriaceae</taxon>
        <taxon>Buttiauxella</taxon>
    </lineage>
</organism>
<dbReference type="PANTHER" id="PTHR30576">
    <property type="entry name" value="COLANIC BIOSYNTHESIS UDP-GLUCOSE LIPID CARRIER TRANSFERASE"/>
    <property type="match status" value="1"/>
</dbReference>
<evidence type="ECO:0000256" key="6">
    <source>
        <dbReference type="ARBA" id="ARBA00023136"/>
    </source>
</evidence>
<keyword evidence="10" id="KW-1185">Reference proteome</keyword>
<dbReference type="EMBL" id="LXEO01000025">
    <property type="protein sequence ID" value="OAT17501.1"/>
    <property type="molecule type" value="Genomic_DNA"/>
</dbReference>
<dbReference type="NCBIfam" id="NF007518">
    <property type="entry name" value="PRK10124.1"/>
    <property type="match status" value="1"/>
</dbReference>
<accession>A0A1B7HPD9</accession>
<proteinExistence type="inferred from homology"/>
<dbReference type="NCBIfam" id="TIGR03023">
    <property type="entry name" value="WcaJ_sugtrans"/>
    <property type="match status" value="1"/>
</dbReference>
<dbReference type="NCBIfam" id="TIGR03025">
    <property type="entry name" value="EPS_sugtrans"/>
    <property type="match status" value="1"/>
</dbReference>
<dbReference type="InterPro" id="IPR036291">
    <property type="entry name" value="NAD(P)-bd_dom_sf"/>
</dbReference>
<dbReference type="InterPro" id="IPR003362">
    <property type="entry name" value="Bact_transf"/>
</dbReference>
<reference evidence="9 10" key="1">
    <citation type="submission" date="2016-04" db="EMBL/GenBank/DDBJ databases">
        <title>ATOL: Assembling a taxonomically balanced genome-scale reconstruction of the evolutionary history of the Enterobacteriaceae.</title>
        <authorList>
            <person name="Plunkett G.III."/>
            <person name="Neeno-Eckwall E.C."/>
            <person name="Glasner J.D."/>
            <person name="Perna N.T."/>
        </authorList>
    </citation>
    <scope>NUCLEOTIDE SEQUENCE [LARGE SCALE GENOMIC DNA]</scope>
    <source>
        <strain evidence="9 10">ATCC 51607</strain>
    </source>
</reference>
<sequence length="489" mass="55568">MDGTSFIHPTEVLKGIRHPFNKGKTMTNLKKRELPKTNASLISMVQRFSDITIMFVGLWVVCKVNALPFLYMHLLMALLALVVFQMIGGITDFYRSWRGVRISSELMLLLQNWTLSLIFSAGLLAFNPDFDGSFWVYLAWYVLTSFGMVMCRSFIRFGAGWLRNMGYNTRRIAIAGSLPVGYTLAESFRNEPWLGFDVTGVYDDQQPESPHGDYAGSFADLVEQARAGQIDNIYIAMAMSEEAQIKTLVRELTDTTCSVMLIPDVFTFNILNSRTEEVNGVPVVPLFATPLNGINRILKRLEDIVLSAMILLFISPVLLCISAAVKLTSPGPVIFRQTRYGMDGKPIKVWKFRSMKVMENDAVVTQATKGDKRITPVGNFLRRTSLDELPQFINVLMGEMSIVGPRPHAVAHNEQYRLLIEGYMLRHKVKPGITGWAQINGWRGETDTLEKMEKRVEFDLEYIREWSLWFDIKIVFLTIFKGFVNKAAY</sequence>
<dbReference type="InterPro" id="IPR017473">
    <property type="entry name" value="Undecaprenyl-P_gluc_Ptfrase"/>
</dbReference>
<dbReference type="Pfam" id="PF13727">
    <property type="entry name" value="CoA_binding_3"/>
    <property type="match status" value="1"/>
</dbReference>
<evidence type="ECO:0000259" key="8">
    <source>
        <dbReference type="Pfam" id="PF02397"/>
    </source>
</evidence>
<evidence type="ECO:0000256" key="3">
    <source>
        <dbReference type="ARBA" id="ARBA00022679"/>
    </source>
</evidence>
<dbReference type="GO" id="GO:0009242">
    <property type="term" value="P:colanic acid biosynthetic process"/>
    <property type="evidence" value="ECO:0007669"/>
    <property type="project" value="TreeGrafter"/>
</dbReference>